<proteinExistence type="predicted"/>
<dbReference type="GO" id="GO:0004341">
    <property type="term" value="F:gluconolactonase activity"/>
    <property type="evidence" value="ECO:0007669"/>
    <property type="project" value="UniProtKB-EC"/>
</dbReference>
<evidence type="ECO:0000313" key="3">
    <source>
        <dbReference type="Proteomes" id="UP000248536"/>
    </source>
</evidence>
<dbReference type="Proteomes" id="UP000248536">
    <property type="component" value="Chromosome"/>
</dbReference>
<sequence length="103" mass="11660">MNLSTIKSKEIMPGYHGRMVHGESMTWAFWDVEKNAEVPEHYHVHEQIMHVLEGSFEFTLGGNTAIYQSGDVVIVPSNVPHSGKALTPCKLMDVFSPVREEYK</sequence>
<dbReference type="InterPro" id="IPR011051">
    <property type="entry name" value="RmlC_Cupin_sf"/>
</dbReference>
<dbReference type="SUPFAM" id="SSF51182">
    <property type="entry name" value="RmlC-like cupins"/>
    <property type="match status" value="1"/>
</dbReference>
<dbReference type="KEGG" id="spon:HME9304_00827"/>
<evidence type="ECO:0000259" key="1">
    <source>
        <dbReference type="Pfam" id="PF07883"/>
    </source>
</evidence>
<dbReference type="EMBL" id="CP030104">
    <property type="protein sequence ID" value="AWX43836.1"/>
    <property type="molecule type" value="Genomic_DNA"/>
</dbReference>
<dbReference type="PANTHER" id="PTHR40112">
    <property type="entry name" value="H2HPP ISOMERASE"/>
    <property type="match status" value="1"/>
</dbReference>
<dbReference type="EC" id="3.1.1.17" evidence="2"/>
<feature type="domain" description="Cupin type-2" evidence="1">
    <location>
        <begin position="29"/>
        <end position="95"/>
    </location>
</feature>
<dbReference type="CDD" id="cd02238">
    <property type="entry name" value="cupin_KdgF"/>
    <property type="match status" value="1"/>
</dbReference>
<dbReference type="InterPro" id="IPR014710">
    <property type="entry name" value="RmlC-like_jellyroll"/>
</dbReference>
<dbReference type="PANTHER" id="PTHR40112:SF1">
    <property type="entry name" value="H2HPP ISOMERASE"/>
    <property type="match status" value="1"/>
</dbReference>
<accession>A0A2Z4LPV2</accession>
<keyword evidence="3" id="KW-1185">Reference proteome</keyword>
<dbReference type="AlphaFoldDB" id="A0A2Z4LPV2"/>
<dbReference type="Pfam" id="PF07883">
    <property type="entry name" value="Cupin_2"/>
    <property type="match status" value="1"/>
</dbReference>
<keyword evidence="2" id="KW-0378">Hydrolase</keyword>
<dbReference type="InterPro" id="IPR052535">
    <property type="entry name" value="Bacilysin_H2HPP_isomerase"/>
</dbReference>
<reference evidence="2 3" key="1">
    <citation type="submission" date="2018-06" db="EMBL/GenBank/DDBJ databases">
        <title>Spongiibacterium sp. HME9304 Genome sequencing and assembly.</title>
        <authorList>
            <person name="Kang H."/>
            <person name="Kim H."/>
            <person name="Joh K."/>
        </authorList>
    </citation>
    <scope>NUCLEOTIDE SEQUENCE [LARGE SCALE GENOMIC DNA]</scope>
    <source>
        <strain evidence="2 3">HME9304</strain>
    </source>
</reference>
<name>A0A2Z4LPV2_9FLAO</name>
<protein>
    <submittedName>
        <fullName evidence="2">Gluconolactonase</fullName>
        <ecNumber evidence="2">3.1.1.17</ecNumber>
    </submittedName>
</protein>
<organism evidence="2 3">
    <name type="scientific">Flagellimonas maritima</name>
    <dbReference type="NCBI Taxonomy" id="1383885"/>
    <lineage>
        <taxon>Bacteria</taxon>
        <taxon>Pseudomonadati</taxon>
        <taxon>Bacteroidota</taxon>
        <taxon>Flavobacteriia</taxon>
        <taxon>Flavobacteriales</taxon>
        <taxon>Flavobacteriaceae</taxon>
        <taxon>Flagellimonas</taxon>
    </lineage>
</organism>
<dbReference type="RefSeq" id="WP_112377363.1">
    <property type="nucleotide sequence ID" value="NZ_CP030104.1"/>
</dbReference>
<evidence type="ECO:0000313" key="2">
    <source>
        <dbReference type="EMBL" id="AWX43836.1"/>
    </source>
</evidence>
<dbReference type="Gene3D" id="2.60.120.10">
    <property type="entry name" value="Jelly Rolls"/>
    <property type="match status" value="1"/>
</dbReference>
<dbReference type="OrthoDB" id="9811153at2"/>
<dbReference type="InterPro" id="IPR013096">
    <property type="entry name" value="Cupin_2"/>
</dbReference>
<gene>
    <name evidence="2" type="ORF">HME9304_00827</name>
</gene>